<evidence type="ECO:0000313" key="3">
    <source>
        <dbReference type="Proteomes" id="UP000008782"/>
    </source>
</evidence>
<dbReference type="RefSeq" id="XP_008090593.1">
    <property type="nucleotide sequence ID" value="XM_008092402.1"/>
</dbReference>
<proteinExistence type="predicted"/>
<name>E3Q6T5_COLGM</name>
<dbReference type="AlphaFoldDB" id="E3Q6T5"/>
<feature type="chain" id="PRO_5003180169" evidence="1">
    <location>
        <begin position="47"/>
        <end position="170"/>
    </location>
</feature>
<dbReference type="GeneID" id="24407758"/>
<dbReference type="Proteomes" id="UP000008782">
    <property type="component" value="Unassembled WGS sequence"/>
</dbReference>
<feature type="signal peptide" evidence="1">
    <location>
        <begin position="1"/>
        <end position="46"/>
    </location>
</feature>
<keyword evidence="3" id="KW-1185">Reference proteome</keyword>
<dbReference type="HOGENOM" id="CLU_1570509_0_0_1"/>
<evidence type="ECO:0000256" key="1">
    <source>
        <dbReference type="SAM" id="SignalP"/>
    </source>
</evidence>
<organism evidence="3">
    <name type="scientific">Colletotrichum graminicola (strain M1.001 / M2 / FGSC 10212)</name>
    <name type="common">Maize anthracnose fungus</name>
    <name type="synonym">Glomerella graminicola</name>
    <dbReference type="NCBI Taxonomy" id="645133"/>
    <lineage>
        <taxon>Eukaryota</taxon>
        <taxon>Fungi</taxon>
        <taxon>Dikarya</taxon>
        <taxon>Ascomycota</taxon>
        <taxon>Pezizomycotina</taxon>
        <taxon>Sordariomycetes</taxon>
        <taxon>Hypocreomycetidae</taxon>
        <taxon>Glomerellales</taxon>
        <taxon>Glomerellaceae</taxon>
        <taxon>Colletotrichum</taxon>
        <taxon>Colletotrichum graminicola species complex</taxon>
    </lineage>
</organism>
<gene>
    <name evidence="2" type="ORF">GLRG_02393</name>
</gene>
<protein>
    <submittedName>
        <fullName evidence="2">Uncharacterized protein</fullName>
    </submittedName>
</protein>
<keyword evidence="1" id="KW-0732">Signal</keyword>
<dbReference type="VEuPathDB" id="FungiDB:GLRG_02393"/>
<reference evidence="3" key="1">
    <citation type="journal article" date="2012" name="Nat. Genet.">
        <title>Lifestyle transitions in plant pathogenic Colletotrichum fungi deciphered by genome and transcriptome analyses.</title>
        <authorList>
            <person name="O'Connell R.J."/>
            <person name="Thon M.R."/>
            <person name="Hacquard S."/>
            <person name="Amyotte S.G."/>
            <person name="Kleemann J."/>
            <person name="Torres M.F."/>
            <person name="Damm U."/>
            <person name="Buiate E.A."/>
            <person name="Epstein L."/>
            <person name="Alkan N."/>
            <person name="Altmueller J."/>
            <person name="Alvarado-Balderrama L."/>
            <person name="Bauser C.A."/>
            <person name="Becker C."/>
            <person name="Birren B.W."/>
            <person name="Chen Z."/>
            <person name="Choi J."/>
            <person name="Crouch J.A."/>
            <person name="Duvick J.P."/>
            <person name="Farman M.A."/>
            <person name="Gan P."/>
            <person name="Heiman D."/>
            <person name="Henrissat B."/>
            <person name="Howard R.J."/>
            <person name="Kabbage M."/>
            <person name="Koch C."/>
            <person name="Kracher B."/>
            <person name="Kubo Y."/>
            <person name="Law A.D."/>
            <person name="Lebrun M.-H."/>
            <person name="Lee Y.-H."/>
            <person name="Miyara I."/>
            <person name="Moore N."/>
            <person name="Neumann U."/>
            <person name="Nordstroem K."/>
            <person name="Panaccione D.G."/>
            <person name="Panstruga R."/>
            <person name="Place M."/>
            <person name="Proctor R.H."/>
            <person name="Prusky D."/>
            <person name="Rech G."/>
            <person name="Reinhardt R."/>
            <person name="Rollins J.A."/>
            <person name="Rounsley S."/>
            <person name="Schardl C.L."/>
            <person name="Schwartz D.C."/>
            <person name="Shenoy N."/>
            <person name="Shirasu K."/>
            <person name="Sikhakolli U.R."/>
            <person name="Stueber K."/>
            <person name="Sukno S.A."/>
            <person name="Sweigard J.A."/>
            <person name="Takano Y."/>
            <person name="Takahara H."/>
            <person name="Trail F."/>
            <person name="van der Does H.C."/>
            <person name="Voll L.M."/>
            <person name="Will I."/>
            <person name="Young S."/>
            <person name="Zeng Q."/>
            <person name="Zhang J."/>
            <person name="Zhou S."/>
            <person name="Dickman M.B."/>
            <person name="Schulze-Lefert P."/>
            <person name="Ver Loren van Themaat E."/>
            <person name="Ma L.-J."/>
            <person name="Vaillancourt L.J."/>
        </authorList>
    </citation>
    <scope>NUCLEOTIDE SEQUENCE [LARGE SCALE GENOMIC DNA]</scope>
    <source>
        <strain evidence="3">M1.001 / M2 / FGSC 10212</strain>
    </source>
</reference>
<accession>E3Q6T5</accession>
<dbReference type="EMBL" id="GG697335">
    <property type="protein sequence ID" value="EFQ26573.1"/>
    <property type="molecule type" value="Genomic_DNA"/>
</dbReference>
<evidence type="ECO:0000313" key="2">
    <source>
        <dbReference type="EMBL" id="EFQ26573.1"/>
    </source>
</evidence>
<sequence length="170" mass="19335">MSLVEHAHALSGPTMAGWPPELSPARPLLGLLVFAFALLLEPPQQGARSWWQKRWREARIITTPAGIKKPSPTGIVPLSYRPYGKHAKLSIKSRLIVMCIFKVLRRHRLMPLAGSTTRAYVFQLLERDYGWRSTERTIHLAVTAAYHCFMACDKHLTSQPSQQAGMMYRR</sequence>